<feature type="compositionally biased region" description="Polar residues" evidence="9">
    <location>
        <begin position="1611"/>
        <end position="1621"/>
    </location>
</feature>
<gene>
    <name evidence="12" type="ORF">RRG08_011844</name>
</gene>
<feature type="region of interest" description="Disordered" evidence="9">
    <location>
        <begin position="474"/>
        <end position="493"/>
    </location>
</feature>
<dbReference type="GO" id="GO:0007268">
    <property type="term" value="P:chemical synaptic transmission"/>
    <property type="evidence" value="ECO:0007669"/>
    <property type="project" value="TreeGrafter"/>
</dbReference>
<feature type="region of interest" description="Disordered" evidence="9">
    <location>
        <begin position="1023"/>
        <end position="1066"/>
    </location>
</feature>
<evidence type="ECO:0000313" key="12">
    <source>
        <dbReference type="EMBL" id="KAK3766985.1"/>
    </source>
</evidence>
<evidence type="ECO:0000256" key="1">
    <source>
        <dbReference type="ARBA" id="ARBA00004651"/>
    </source>
</evidence>
<comment type="subcellular location">
    <subcellularLocation>
        <location evidence="1">Cell membrane</location>
        <topology evidence="1">Multi-pass membrane protein</topology>
    </subcellularLocation>
</comment>
<feature type="compositionally biased region" description="Polar residues" evidence="9">
    <location>
        <begin position="1050"/>
        <end position="1060"/>
    </location>
</feature>
<dbReference type="EMBL" id="JAWDGP010004185">
    <property type="protein sequence ID" value="KAK3766985.1"/>
    <property type="molecule type" value="Genomic_DNA"/>
</dbReference>
<dbReference type="PANTHER" id="PTHR24247">
    <property type="entry name" value="5-HYDROXYTRYPTAMINE RECEPTOR"/>
    <property type="match status" value="1"/>
</dbReference>
<evidence type="ECO:0000256" key="2">
    <source>
        <dbReference type="ARBA" id="ARBA00022475"/>
    </source>
</evidence>
<dbReference type="InterPro" id="IPR017452">
    <property type="entry name" value="GPCR_Rhodpsn_7TM"/>
</dbReference>
<feature type="region of interest" description="Disordered" evidence="9">
    <location>
        <begin position="429"/>
        <end position="468"/>
    </location>
</feature>
<keyword evidence="4 10" id="KW-1133">Transmembrane helix</keyword>
<evidence type="ECO:0000256" key="5">
    <source>
        <dbReference type="ARBA" id="ARBA00023040"/>
    </source>
</evidence>
<evidence type="ECO:0000256" key="3">
    <source>
        <dbReference type="ARBA" id="ARBA00022692"/>
    </source>
</evidence>
<dbReference type="GO" id="GO:0030425">
    <property type="term" value="C:dendrite"/>
    <property type="evidence" value="ECO:0007669"/>
    <property type="project" value="TreeGrafter"/>
</dbReference>
<organism evidence="12 13">
    <name type="scientific">Elysia crispata</name>
    <name type="common">lettuce slug</name>
    <dbReference type="NCBI Taxonomy" id="231223"/>
    <lineage>
        <taxon>Eukaryota</taxon>
        <taxon>Metazoa</taxon>
        <taxon>Spiralia</taxon>
        <taxon>Lophotrochozoa</taxon>
        <taxon>Mollusca</taxon>
        <taxon>Gastropoda</taxon>
        <taxon>Heterobranchia</taxon>
        <taxon>Euthyneura</taxon>
        <taxon>Panpulmonata</taxon>
        <taxon>Sacoglossa</taxon>
        <taxon>Placobranchoidea</taxon>
        <taxon>Plakobranchidae</taxon>
        <taxon>Elysia</taxon>
    </lineage>
</organism>
<keyword evidence="5" id="KW-0297">G-protein coupled receptor</keyword>
<dbReference type="InterPro" id="IPR000276">
    <property type="entry name" value="GPCR_Rhodpsn"/>
</dbReference>
<sequence length="1999" mass="221702">MASSGFNNTTNTEFDHPKFHTTPPVDNRDLYELIEAFLGIFIVMCALVLNSLILAAFIRDVRLQVVFNYYMFHLAMADILYCFVVNLKFWLRWFDFLPLSASYMCLVSCYVSSSGSSVFFLHPLHLPPTSFLSRPRTGVCSVFFPHPLHLPSPFFPLSASYMCLLATFISMTVTLQQLFLLHLMTSDRYSAVKRGLTYKRKTTMTSQPSPELERVTRHSRNTETTVKSAPTVSLTSFGQAPTLTLSTVSGGATTRSSFQRCAGTNLARQRIKVMLTWLFSSMLGFILADVGATLYQNAFDKCLFPTRFLYIHYSSLMHAALLATLLLHFLAILREYWRQKQRGPRCCPCLGRARPQVKTMTFCEPPKLMVTSSCQLKPRSPNISTTSLDTVPEFWLSSKEENPQRNQGLTTETSIDNNQTFSYIADGKSFSNKQHNHNVSGQRSALAAPGGRHTASNRPVLTLKPRMGPDKEALLPREEAHQPDVKTSPSRSSISGRITLNFERRFRANLGHVLLKEEGEEVTFASFAENRDMDLGGGVRAKKYCGWITGKNVGLEFTENGLETYFIDTRSTAKKLEARFIDIFSSINDQEPRVIDTYSSINEQEHRVIDTYSSINEYKPHVIDTFRSINEQEPRVIDTFSSINEQEHHVIDTYSSINEQKPDAIDTFSSINQQGPRVIDTCSPSSEQKAPVIGKWSSGHESEVLASDGFSSIDQCVAYTPQAAFYSPPKATVTRRLSEQWTSGRHVLCDLSEKSELHKSARIFNSIDKYWHEPTNIQEKRSETCAPIQQDIDPMQASKAEENTEPVVDISDSTAPILPALSFSDDELTEIPGGQFNKVRTDSLYTLRSCLSIQEDNQSSASLDQCGREISSSSITRNESETTLTRKAHSGSLSWVKNNVAGSGGALGVSPRRRGAAGTKSALFTIGDGNEDTEDDDLEREWKGWDNLFGCHLRRDGQKDRPCSQASTKDTGKFDPFFIFPTVEAHPLVEQTSASDASARAVIRSHQLASDNSVGQLKESTTYSMGTARGQPCPVDNNVNQNDTPEQRSSDPCQRSQGQKETFEEKDKDVSLFPVLGAKRTFGHLKTSNGGEKFYHLGKKKTARYRLMLKDWTCQSLDKERNSSLSSSSSAHNKSAVDTWLQFYQVHCSPDPDGQTYGLSGSTVASNTTAATRGESIRRQHLTHVNTEGRLAGHVGWRDKLSTQSRVEVEEDADTEDGLLTSQQMSEVDEAVGQWLAFYGVTEPAANNTSEGQTSLDDDEDVPERANKEWPVPELRAVGCVTYGDLLKARQIWFQFYDVKTRLQTHSATWEKTPNRVEDTVCVTQRPYRLPMADKTQKYRTDSESSGNTRSAYSTEAVNGILAEHAASSAVDPGISGVLGKAVRKINLEKGRKSKAPACSVHHHATENFSSELYEKLKALSSQSPRHFCGCEREVCEFNQEEILENKSDSKLGTRSTHDLIGEQKSKRCVRSPSLDELSVSHSSRPSEAMSDTYPSLPSSDTALSVSSSAVDPFHLVKQKKPGVTIRIPSGQLSRKIDRHYIAEDLKCNVAQTNRSLACREPKVDVTTPPHESPTALSTSTASPILDQHDIQVCPPCSPASEAMTPGGKSALSNSTQTDYTTRHSPATLDGVTWEPSATDLASRLLESVSLKRRALLAELGLYQDLLSGLIPLEWSLPRAASDAARDVERGEGHTQVPGQSRAEADLELGLECPHCLRRTRDQHAQQGRCVEATFRRLFGMQAPAFEDHTGTEPDSDPGDIHSSKGLRLTGNGIERVQSAKGRDEMDELYPHHVEFLTPAGHDGVNDGAECASQSSRDLPSGAWGAHPFVSSSNSAEPSNKNNSNNGGKIYLGLLNTGTCPGSDRASSAATGTSTRSSVMPKQRLHQISSLDTHGYFDTLILTDPLLALVLTHGLILLAQFLTWSPRTFLFIYYDLFGFPTDQTRLELMVVLIWYTRLIFTPCVCLLYSRGFRENLEQIISNGLLIFSFGRSPAETDQI</sequence>
<feature type="region of interest" description="Disordered" evidence="9">
    <location>
        <begin position="1805"/>
        <end position="1848"/>
    </location>
</feature>
<feature type="compositionally biased region" description="Low complexity" evidence="9">
    <location>
        <begin position="1831"/>
        <end position="1846"/>
    </location>
</feature>
<evidence type="ECO:0000256" key="9">
    <source>
        <dbReference type="SAM" id="MobiDB-lite"/>
    </source>
</evidence>
<feature type="region of interest" description="Disordered" evidence="9">
    <location>
        <begin position="1"/>
        <end position="20"/>
    </location>
</feature>
<evidence type="ECO:0000259" key="11">
    <source>
        <dbReference type="PROSITE" id="PS50262"/>
    </source>
</evidence>
<feature type="compositionally biased region" description="Polar residues" evidence="9">
    <location>
        <begin position="1245"/>
        <end position="1255"/>
    </location>
</feature>
<comment type="caution">
    <text evidence="12">The sequence shown here is derived from an EMBL/GenBank/DDBJ whole genome shotgun (WGS) entry which is preliminary data.</text>
</comment>
<feature type="region of interest" description="Disordered" evidence="9">
    <location>
        <begin position="1243"/>
        <end position="1267"/>
    </location>
</feature>
<dbReference type="GO" id="GO:0005886">
    <property type="term" value="C:plasma membrane"/>
    <property type="evidence" value="ECO:0007669"/>
    <property type="project" value="UniProtKB-SubCell"/>
</dbReference>
<dbReference type="CDD" id="cd00637">
    <property type="entry name" value="7tm_classA_rhodopsin-like"/>
    <property type="match status" value="1"/>
</dbReference>
<protein>
    <recommendedName>
        <fullName evidence="11">G-protein coupled receptors family 1 profile domain-containing protein</fullName>
    </recommendedName>
</protein>
<reference evidence="12" key="1">
    <citation type="journal article" date="2023" name="G3 (Bethesda)">
        <title>A reference genome for the long-term kleptoplast-retaining sea slug Elysia crispata morphotype clarki.</title>
        <authorList>
            <person name="Eastman K.E."/>
            <person name="Pendleton A.L."/>
            <person name="Shaikh M.A."/>
            <person name="Suttiyut T."/>
            <person name="Ogas R."/>
            <person name="Tomko P."/>
            <person name="Gavelis G."/>
            <person name="Widhalm J.R."/>
            <person name="Wisecaver J.H."/>
        </authorList>
    </citation>
    <scope>NUCLEOTIDE SEQUENCE</scope>
    <source>
        <strain evidence="12">ECLA1</strain>
    </source>
</reference>
<keyword evidence="13" id="KW-1185">Reference proteome</keyword>
<dbReference type="Gene3D" id="1.20.1070.10">
    <property type="entry name" value="Rhodopsin 7-helix transmembrane proteins"/>
    <property type="match status" value="2"/>
</dbReference>
<proteinExistence type="predicted"/>
<feature type="compositionally biased region" description="Polar residues" evidence="9">
    <location>
        <begin position="1"/>
        <end position="12"/>
    </location>
</feature>
<dbReference type="GO" id="GO:0007187">
    <property type="term" value="P:G protein-coupled receptor signaling pathway, coupled to cyclic nucleotide second messenger"/>
    <property type="evidence" value="ECO:0007669"/>
    <property type="project" value="TreeGrafter"/>
</dbReference>
<evidence type="ECO:0000256" key="4">
    <source>
        <dbReference type="ARBA" id="ARBA00022989"/>
    </source>
</evidence>
<keyword evidence="2" id="KW-1003">Cell membrane</keyword>
<dbReference type="SUPFAM" id="SSF81321">
    <property type="entry name" value="Family A G protein-coupled receptor-like"/>
    <property type="match status" value="1"/>
</dbReference>
<evidence type="ECO:0000313" key="13">
    <source>
        <dbReference type="Proteomes" id="UP001283361"/>
    </source>
</evidence>
<evidence type="ECO:0000256" key="10">
    <source>
        <dbReference type="SAM" id="Phobius"/>
    </source>
</evidence>
<keyword evidence="7" id="KW-0675">Receptor</keyword>
<dbReference type="GO" id="GO:0004993">
    <property type="term" value="F:G protein-coupled serotonin receptor activity"/>
    <property type="evidence" value="ECO:0007669"/>
    <property type="project" value="TreeGrafter"/>
</dbReference>
<keyword evidence="3 10" id="KW-0812">Transmembrane</keyword>
<evidence type="ECO:0000256" key="7">
    <source>
        <dbReference type="ARBA" id="ARBA00023170"/>
    </source>
</evidence>
<name>A0AAE0ZCY2_9GAST</name>
<feature type="transmembrane region" description="Helical" evidence="10">
    <location>
        <begin position="36"/>
        <end position="58"/>
    </location>
</feature>
<dbReference type="GO" id="GO:0045202">
    <property type="term" value="C:synapse"/>
    <property type="evidence" value="ECO:0007669"/>
    <property type="project" value="GOC"/>
</dbReference>
<feature type="compositionally biased region" description="Polar residues" evidence="9">
    <location>
        <begin position="429"/>
        <end position="443"/>
    </location>
</feature>
<feature type="region of interest" description="Disordered" evidence="9">
    <location>
        <begin position="1601"/>
        <end position="1621"/>
    </location>
</feature>
<dbReference type="PROSITE" id="PS50262">
    <property type="entry name" value="G_PROTEIN_RECEP_F1_2"/>
    <property type="match status" value="1"/>
</dbReference>
<dbReference type="Proteomes" id="UP001283361">
    <property type="component" value="Unassembled WGS sequence"/>
</dbReference>
<keyword evidence="6 10" id="KW-0472">Membrane</keyword>
<feature type="transmembrane region" description="Helical" evidence="10">
    <location>
        <begin position="315"/>
        <end position="333"/>
    </location>
</feature>
<dbReference type="PRINTS" id="PR00237">
    <property type="entry name" value="GPCRRHODOPSN"/>
</dbReference>
<feature type="region of interest" description="Disordered" evidence="9">
    <location>
        <begin position="1747"/>
        <end position="1767"/>
    </location>
</feature>
<feature type="transmembrane region" description="Helical" evidence="10">
    <location>
        <begin position="275"/>
        <end position="295"/>
    </location>
</feature>
<feature type="region of interest" description="Disordered" evidence="9">
    <location>
        <begin position="1463"/>
        <end position="1496"/>
    </location>
</feature>
<feature type="domain" description="G-protein coupled receptors family 1 profile" evidence="11">
    <location>
        <begin position="49"/>
        <end position="205"/>
    </location>
</feature>
<dbReference type="GO" id="GO:0030594">
    <property type="term" value="F:neurotransmitter receptor activity"/>
    <property type="evidence" value="ECO:0007669"/>
    <property type="project" value="TreeGrafter"/>
</dbReference>
<accession>A0AAE0ZCY2</accession>
<keyword evidence="8" id="KW-0807">Transducer</keyword>
<evidence type="ECO:0000256" key="6">
    <source>
        <dbReference type="ARBA" id="ARBA00023136"/>
    </source>
</evidence>
<feature type="transmembrane region" description="Helical" evidence="10">
    <location>
        <begin position="70"/>
        <end position="91"/>
    </location>
</feature>
<feature type="compositionally biased region" description="Basic and acidic residues" evidence="9">
    <location>
        <begin position="474"/>
        <end position="484"/>
    </location>
</feature>
<evidence type="ECO:0000256" key="8">
    <source>
        <dbReference type="ARBA" id="ARBA00023224"/>
    </source>
</evidence>